<proteinExistence type="predicted"/>
<evidence type="ECO:0008006" key="3">
    <source>
        <dbReference type="Google" id="ProtNLM"/>
    </source>
</evidence>
<evidence type="ECO:0000313" key="2">
    <source>
        <dbReference type="Proteomes" id="UP000826616"/>
    </source>
</evidence>
<name>A0ABX8Y739_ANETH</name>
<reference evidence="1 2" key="1">
    <citation type="submission" date="2021-08" db="EMBL/GenBank/DDBJ databases">
        <title>Complete genome sequence of the strain Aneurinibacillus thermoaerophilus CCM 8960.</title>
        <authorList>
            <person name="Musilova J."/>
            <person name="Kourilova X."/>
            <person name="Pernicova I."/>
            <person name="Bezdicek M."/>
            <person name="Lengerova M."/>
            <person name="Obruca S."/>
            <person name="Sedlar K."/>
        </authorList>
    </citation>
    <scope>NUCLEOTIDE SEQUENCE [LARGE SCALE GENOMIC DNA]</scope>
    <source>
        <strain evidence="1 2">CCM 8960</strain>
    </source>
</reference>
<dbReference type="RefSeq" id="WP_057898486.1">
    <property type="nucleotide sequence ID" value="NZ_CP080764.1"/>
</dbReference>
<sequence>MEEQKDIIMQASGFVILPRLSIKNVRDKLLFYHLLEQADWNTGEAVLVLSQLEEQTGWSRKEISTSLSRLQKGGVITMETLRGKRGVRVMIVNYSAYQNLSKYRKTVQANGEMAQAKGQASGKMVQVNDGEKPCVSWDLPTNKMEVEQANSETVQAKAQANGETGQLIYSNNNKNSNINSSNNKPNTSLVSEKDIETFVDENIDVLPSGVNRKLLIRYCDMLRLTRSTCKISKNVLLQVFAKMKKYSANQINFAVWHHFEKHDDKREQYTLGILRNTRDDEAYRKLMRMLNRQSKNRFEIRESKGGIRSAASRELDPAFRDEINSLSF</sequence>
<accession>A0ABX8Y739</accession>
<dbReference type="Gene3D" id="1.10.10.10">
    <property type="entry name" value="Winged helix-like DNA-binding domain superfamily/Winged helix DNA-binding domain"/>
    <property type="match status" value="1"/>
</dbReference>
<dbReference type="GeneID" id="97141924"/>
<evidence type="ECO:0000313" key="1">
    <source>
        <dbReference type="EMBL" id="QYY41493.1"/>
    </source>
</evidence>
<protein>
    <recommendedName>
        <fullName evidence="3">Helix-turn-helix domain-containing protein</fullName>
    </recommendedName>
</protein>
<dbReference type="EMBL" id="CP080764">
    <property type="protein sequence ID" value="QYY41493.1"/>
    <property type="molecule type" value="Genomic_DNA"/>
</dbReference>
<dbReference type="Proteomes" id="UP000826616">
    <property type="component" value="Chromosome"/>
</dbReference>
<dbReference type="InterPro" id="IPR036388">
    <property type="entry name" value="WH-like_DNA-bd_sf"/>
</dbReference>
<organism evidence="1 2">
    <name type="scientific">Aneurinibacillus thermoaerophilus</name>
    <dbReference type="NCBI Taxonomy" id="143495"/>
    <lineage>
        <taxon>Bacteria</taxon>
        <taxon>Bacillati</taxon>
        <taxon>Bacillota</taxon>
        <taxon>Bacilli</taxon>
        <taxon>Bacillales</taxon>
        <taxon>Paenibacillaceae</taxon>
        <taxon>Aneurinibacillus group</taxon>
        <taxon>Aneurinibacillus</taxon>
    </lineage>
</organism>
<gene>
    <name evidence="1" type="ORF">K3F53_11135</name>
</gene>
<keyword evidence="2" id="KW-1185">Reference proteome</keyword>